<dbReference type="Pfam" id="PF06271">
    <property type="entry name" value="RDD"/>
    <property type="match status" value="1"/>
</dbReference>
<dbReference type="AlphaFoldDB" id="A0A7C5QR89"/>
<keyword evidence="4 5" id="KW-0472">Membrane</keyword>
<feature type="domain" description="RDD" evidence="6">
    <location>
        <begin position="22"/>
        <end position="173"/>
    </location>
</feature>
<sequence length="288" mass="32465">MEQKNMRSLVTPEGVDLQLRLADTGARVAAFMVDLIIMILLMIGLSISLLMVAARIGGDSKDLVFVVWILGFFVIRNFYFMIFEMGPKAATPGKRLQKIRVASRNGGPLTASAVFARNAMRELEFFLPLGLLFGGGSGVDAWMHLLALVWSVIFLFFPLFNKDHLRMGDIIAGTIVVKSPKPKLSKDLSIETASDHQYIFSPAQINAYGVKELHVLENVLRNNHAKTLEQVSERIMKKIEWPDQQSYINDPKAQREFLNAYYKALRAKLESGLLFGVRRKDKFDKTDV</sequence>
<comment type="subcellular location">
    <subcellularLocation>
        <location evidence="1">Membrane</location>
        <topology evidence="1">Multi-pass membrane protein</topology>
    </subcellularLocation>
</comment>
<dbReference type="Proteomes" id="UP000885830">
    <property type="component" value="Unassembled WGS sequence"/>
</dbReference>
<dbReference type="GO" id="GO:0016020">
    <property type="term" value="C:membrane"/>
    <property type="evidence" value="ECO:0007669"/>
    <property type="project" value="UniProtKB-SubCell"/>
</dbReference>
<evidence type="ECO:0000256" key="1">
    <source>
        <dbReference type="ARBA" id="ARBA00004141"/>
    </source>
</evidence>
<feature type="transmembrane region" description="Helical" evidence="5">
    <location>
        <begin position="28"/>
        <end position="51"/>
    </location>
</feature>
<evidence type="ECO:0000313" key="7">
    <source>
        <dbReference type="EMBL" id="HHL42579.1"/>
    </source>
</evidence>
<feature type="transmembrane region" description="Helical" evidence="5">
    <location>
        <begin position="63"/>
        <end position="82"/>
    </location>
</feature>
<evidence type="ECO:0000259" key="6">
    <source>
        <dbReference type="Pfam" id="PF06271"/>
    </source>
</evidence>
<dbReference type="PANTHER" id="PTHR38480:SF1">
    <property type="entry name" value="SLR0254 PROTEIN"/>
    <property type="match status" value="1"/>
</dbReference>
<evidence type="ECO:0000256" key="5">
    <source>
        <dbReference type="SAM" id="Phobius"/>
    </source>
</evidence>
<keyword evidence="3 5" id="KW-1133">Transmembrane helix</keyword>
<gene>
    <name evidence="7" type="ORF">ENJ42_03080</name>
</gene>
<accession>A0A7C5QR89</accession>
<keyword evidence="2 5" id="KW-0812">Transmembrane</keyword>
<evidence type="ECO:0000256" key="3">
    <source>
        <dbReference type="ARBA" id="ARBA00022989"/>
    </source>
</evidence>
<proteinExistence type="predicted"/>
<dbReference type="PANTHER" id="PTHR38480">
    <property type="entry name" value="SLR0254 PROTEIN"/>
    <property type="match status" value="1"/>
</dbReference>
<evidence type="ECO:0000256" key="4">
    <source>
        <dbReference type="ARBA" id="ARBA00023136"/>
    </source>
</evidence>
<dbReference type="InterPro" id="IPR010432">
    <property type="entry name" value="RDD"/>
</dbReference>
<name>A0A7C5QR89_9PROT</name>
<reference evidence="7" key="1">
    <citation type="journal article" date="2020" name="mSystems">
        <title>Genome- and Community-Level Interaction Insights into Carbon Utilization and Element Cycling Functions of Hydrothermarchaeota in Hydrothermal Sediment.</title>
        <authorList>
            <person name="Zhou Z."/>
            <person name="Liu Y."/>
            <person name="Xu W."/>
            <person name="Pan J."/>
            <person name="Luo Z.H."/>
            <person name="Li M."/>
        </authorList>
    </citation>
    <scope>NUCLEOTIDE SEQUENCE [LARGE SCALE GENOMIC DNA]</scope>
    <source>
        <strain evidence="7">HyVt-485</strain>
    </source>
</reference>
<protein>
    <submittedName>
        <fullName evidence="7">RDD family protein</fullName>
    </submittedName>
</protein>
<dbReference type="EMBL" id="DRMJ01000150">
    <property type="protein sequence ID" value="HHL42579.1"/>
    <property type="molecule type" value="Genomic_DNA"/>
</dbReference>
<feature type="transmembrane region" description="Helical" evidence="5">
    <location>
        <begin position="141"/>
        <end position="160"/>
    </location>
</feature>
<organism evidence="7">
    <name type="scientific">Hellea balneolensis</name>
    <dbReference type="NCBI Taxonomy" id="287478"/>
    <lineage>
        <taxon>Bacteria</taxon>
        <taxon>Pseudomonadati</taxon>
        <taxon>Pseudomonadota</taxon>
        <taxon>Alphaproteobacteria</taxon>
        <taxon>Maricaulales</taxon>
        <taxon>Robiginitomaculaceae</taxon>
        <taxon>Hellea</taxon>
    </lineage>
</organism>
<evidence type="ECO:0000256" key="2">
    <source>
        <dbReference type="ARBA" id="ARBA00022692"/>
    </source>
</evidence>
<comment type="caution">
    <text evidence="7">The sequence shown here is derived from an EMBL/GenBank/DDBJ whole genome shotgun (WGS) entry which is preliminary data.</text>
</comment>